<evidence type="ECO:0000313" key="3">
    <source>
        <dbReference type="Proteomes" id="UP000663879"/>
    </source>
</evidence>
<dbReference type="AlphaFoldDB" id="A0A813T250"/>
<dbReference type="InterPro" id="IPR043502">
    <property type="entry name" value="DNA/RNA_pol_sf"/>
</dbReference>
<dbReference type="InterPro" id="IPR021109">
    <property type="entry name" value="Peptidase_aspartic_dom_sf"/>
</dbReference>
<feature type="domain" description="Reverse transcriptase/retrotransposon-derived protein RNase H-like" evidence="1">
    <location>
        <begin position="271"/>
        <end position="362"/>
    </location>
</feature>
<protein>
    <recommendedName>
        <fullName evidence="1">Reverse transcriptase/retrotransposon-derived protein RNase H-like domain-containing protein</fullName>
    </recommendedName>
</protein>
<dbReference type="Gene3D" id="3.10.10.10">
    <property type="entry name" value="HIV Type 1 Reverse Transcriptase, subunit A, domain 1"/>
    <property type="match status" value="1"/>
</dbReference>
<dbReference type="CDD" id="cd09274">
    <property type="entry name" value="RNase_HI_RT_Ty3"/>
    <property type="match status" value="1"/>
</dbReference>
<dbReference type="Pfam" id="PF17919">
    <property type="entry name" value="RT_RNaseH_2"/>
    <property type="match status" value="1"/>
</dbReference>
<evidence type="ECO:0000313" key="2">
    <source>
        <dbReference type="EMBL" id="CAF0805217.1"/>
    </source>
</evidence>
<proteinExistence type="predicted"/>
<keyword evidence="3" id="KW-1185">Reference proteome</keyword>
<accession>A0A813T250</accession>
<dbReference type="InterPro" id="IPR051320">
    <property type="entry name" value="Viral_Replic_Matur_Polypro"/>
</dbReference>
<reference evidence="2" key="1">
    <citation type="submission" date="2021-02" db="EMBL/GenBank/DDBJ databases">
        <authorList>
            <person name="Nowell W R."/>
        </authorList>
    </citation>
    <scope>NUCLEOTIDE SEQUENCE</scope>
    <source>
        <strain evidence="2">Ploen Becks lab</strain>
    </source>
</reference>
<dbReference type="PANTHER" id="PTHR33064">
    <property type="entry name" value="POL PROTEIN"/>
    <property type="match status" value="1"/>
</dbReference>
<dbReference type="Proteomes" id="UP000663879">
    <property type="component" value="Unassembled WGS sequence"/>
</dbReference>
<dbReference type="PANTHER" id="PTHR33064:SF37">
    <property type="entry name" value="RIBONUCLEASE H"/>
    <property type="match status" value="1"/>
</dbReference>
<comment type="caution">
    <text evidence="2">The sequence shown here is derived from an EMBL/GenBank/DDBJ whole genome shotgun (WGS) entry which is preliminary data.</text>
</comment>
<evidence type="ECO:0000259" key="1">
    <source>
        <dbReference type="Pfam" id="PF17919"/>
    </source>
</evidence>
<dbReference type="SUPFAM" id="SSF56672">
    <property type="entry name" value="DNA/RNA polymerases"/>
    <property type="match status" value="1"/>
</dbReference>
<dbReference type="OrthoDB" id="115435at2759"/>
<dbReference type="SUPFAM" id="SSF50630">
    <property type="entry name" value="Acid proteases"/>
    <property type="match status" value="1"/>
</dbReference>
<gene>
    <name evidence="2" type="ORF">OXX778_LOCUS6680</name>
</gene>
<name>A0A813T250_9BILA</name>
<dbReference type="EMBL" id="CAJNOC010000805">
    <property type="protein sequence ID" value="CAF0805217.1"/>
    <property type="molecule type" value="Genomic_DNA"/>
</dbReference>
<organism evidence="2 3">
    <name type="scientific">Brachionus calyciflorus</name>
    <dbReference type="NCBI Taxonomy" id="104777"/>
    <lineage>
        <taxon>Eukaryota</taxon>
        <taxon>Metazoa</taxon>
        <taxon>Spiralia</taxon>
        <taxon>Gnathifera</taxon>
        <taxon>Rotifera</taxon>
        <taxon>Eurotatoria</taxon>
        <taxon>Monogononta</taxon>
        <taxon>Pseudotrocha</taxon>
        <taxon>Ploima</taxon>
        <taxon>Brachionidae</taxon>
        <taxon>Brachionus</taxon>
    </lineage>
</organism>
<dbReference type="InterPro" id="IPR041577">
    <property type="entry name" value="RT_RNaseH_2"/>
</dbReference>
<sequence>MPFENFVNKFNMLTNMTPFVAEEEKLFHFREGLREQTRKKKNNNENSKYVKEGKKNLNQNEAFRKRCKRKGHYENTCFANLRKINSCKLNENLESKVYVVYLDEVGPKNICSINGLVDNKILKIGLDCGATNSIMNHMTANNNKIEIPRSNLKIRTANGNDNEYFHTSDLKLISASDLDTNQENKFSLMANEAKGLFAKSLQELDKSSVSKHKIKLMDKDCAPIYTAPYRISENERNFLRDEIDKMLKAEIIRPSRSPWSSPVVVNIKFDWSEDCEKAFKQLKNALSNYPVLRIFDPKRPLKAYTDESDLAIGGVLTQKDDDGQEYIVACYSRLLNKHEKNYSTPEKECLSLIDCRREWRKYGDIEFVTDHPALQWIKNIKNPKGRLGNHWSLWMLI</sequence>